<dbReference type="SMART" id="SM00849">
    <property type="entry name" value="Lactamase_B"/>
    <property type="match status" value="1"/>
</dbReference>
<proteinExistence type="predicted"/>
<sequence>MVEEIMKNLYKLEIPLPGSPLKSINSYVLKNSKRTLIIDTGMNRTVCRETMQAGLKELGVDLSKTDFFVTHLHADHFGLVATLATDGSTVYFNEPDAERMHFSVWEEMISFAGRNGFPQDELQAALHNHPGYKYGPQKELPLTLLKDGDTLSIGDYTLRCVQTPGHTQGHMCLYEPSEKILFSGDHILIDITPNIQLWSDQENPLSAYLSSLDKVHQLDIGLTLPGHRRLITDCKTRIEELKLHHQDRADEALVIVQKAARNAYQVASQMTWDIACDNWEQFPVQQKWFATGEALAHLKYLEEKSLIQKEIRDTGTFYSV</sequence>
<feature type="domain" description="Metallo-beta-lactamase" evidence="1">
    <location>
        <begin position="23"/>
        <end position="227"/>
    </location>
</feature>
<dbReference type="CDD" id="cd07725">
    <property type="entry name" value="TTHA1429-like_MBL-fold"/>
    <property type="match status" value="1"/>
</dbReference>
<dbReference type="InterPro" id="IPR036866">
    <property type="entry name" value="RibonucZ/Hydroxyglut_hydro"/>
</dbReference>
<evidence type="ECO:0000259" key="1">
    <source>
        <dbReference type="SMART" id="SM00849"/>
    </source>
</evidence>
<dbReference type="GO" id="GO:0016787">
    <property type="term" value="F:hydrolase activity"/>
    <property type="evidence" value="ECO:0007669"/>
    <property type="project" value="UniProtKB-KW"/>
</dbReference>
<dbReference type="PANTHER" id="PTHR23131:SF4">
    <property type="entry name" value="METALLO-BETA-LACTAMASE SUPERFAMILY POTEIN"/>
    <property type="match status" value="1"/>
</dbReference>
<evidence type="ECO:0000313" key="2">
    <source>
        <dbReference type="EMBL" id="RJP21388.1"/>
    </source>
</evidence>
<dbReference type="EMBL" id="QZKU01000068">
    <property type="protein sequence ID" value="RJP21388.1"/>
    <property type="molecule type" value="Genomic_DNA"/>
</dbReference>
<dbReference type="AlphaFoldDB" id="A0A3A4NL28"/>
<dbReference type="Gene3D" id="3.60.15.10">
    <property type="entry name" value="Ribonuclease Z/Hydroxyacylglutathione hydrolase-like"/>
    <property type="match status" value="1"/>
</dbReference>
<accession>A0A3A4NL28</accession>
<dbReference type="Gene3D" id="1.10.10.10">
    <property type="entry name" value="Winged helix-like DNA-binding domain superfamily/Winged helix DNA-binding domain"/>
    <property type="match status" value="1"/>
</dbReference>
<keyword evidence="2" id="KW-0378">Hydrolase</keyword>
<dbReference type="Pfam" id="PF00753">
    <property type="entry name" value="Lactamase_B"/>
    <property type="match status" value="1"/>
</dbReference>
<name>A0A3A4NL28_ABYX5</name>
<protein>
    <submittedName>
        <fullName evidence="2">MBL fold metallo-hydrolase</fullName>
    </submittedName>
</protein>
<dbReference type="Proteomes" id="UP000265882">
    <property type="component" value="Unassembled WGS sequence"/>
</dbReference>
<dbReference type="SUPFAM" id="SSF56281">
    <property type="entry name" value="Metallo-hydrolase/oxidoreductase"/>
    <property type="match status" value="1"/>
</dbReference>
<dbReference type="InterPro" id="IPR036388">
    <property type="entry name" value="WH-like_DNA-bd_sf"/>
</dbReference>
<comment type="caution">
    <text evidence="2">The sequence shown here is derived from an EMBL/GenBank/DDBJ whole genome shotgun (WGS) entry which is preliminary data.</text>
</comment>
<evidence type="ECO:0000313" key="3">
    <source>
        <dbReference type="Proteomes" id="UP000265882"/>
    </source>
</evidence>
<gene>
    <name evidence="2" type="ORF">C4520_10275</name>
</gene>
<reference evidence="2 3" key="1">
    <citation type="journal article" date="2017" name="ISME J.">
        <title>Energy and carbon metabolisms in a deep terrestrial subsurface fluid microbial community.</title>
        <authorList>
            <person name="Momper L."/>
            <person name="Jungbluth S.P."/>
            <person name="Lee M.D."/>
            <person name="Amend J.P."/>
        </authorList>
    </citation>
    <scope>NUCLEOTIDE SEQUENCE [LARGE SCALE GENOMIC DNA]</scope>
    <source>
        <strain evidence="2">SURF_5</strain>
    </source>
</reference>
<dbReference type="PANTHER" id="PTHR23131">
    <property type="entry name" value="ENDORIBONUCLEASE LACTB2"/>
    <property type="match status" value="1"/>
</dbReference>
<dbReference type="InterPro" id="IPR001279">
    <property type="entry name" value="Metallo-B-lactamas"/>
</dbReference>
<dbReference type="InterPro" id="IPR050662">
    <property type="entry name" value="Sec-metab_biosynth-thioest"/>
</dbReference>
<organism evidence="2 3">
    <name type="scientific">Abyssobacteria bacterium (strain SURF_5)</name>
    <dbReference type="NCBI Taxonomy" id="2093360"/>
    <lineage>
        <taxon>Bacteria</taxon>
        <taxon>Pseudomonadati</taxon>
        <taxon>Candidatus Hydrogenedentota</taxon>
        <taxon>Candidatus Abyssobacteria</taxon>
    </lineage>
</organism>